<dbReference type="Pfam" id="PF00507">
    <property type="entry name" value="Oxidored_q4"/>
    <property type="match status" value="1"/>
</dbReference>
<keyword evidence="9" id="KW-1278">Translocase</keyword>
<comment type="subcellular location">
    <subcellularLocation>
        <location evidence="1">Membrane</location>
    </subcellularLocation>
    <subcellularLocation>
        <location evidence="9">Mitochondrion membrane</location>
        <topology evidence="9">Multi-pass membrane protein</topology>
    </subcellularLocation>
</comment>
<dbReference type="AlphaFoldDB" id="A0A6H1PFY2"/>
<dbReference type="InterPro" id="IPR038430">
    <property type="entry name" value="NDAH_ubi_oxred_su3_sf"/>
</dbReference>
<proteinExistence type="inferred from homology"/>
<reference evidence="10" key="1">
    <citation type="journal article" date="2020" name="BMC Evol. Biol.">
        <title>A mitogenomic phylogeny of chitons (Mollusca: Polyplacophora).</title>
        <authorList>
            <person name="Irisarri I."/>
            <person name="Uribe J.E."/>
            <person name="Eernisse D.J."/>
            <person name="Zardoya R."/>
        </authorList>
    </citation>
    <scope>NUCLEOTIDE SEQUENCE</scope>
</reference>
<evidence type="ECO:0000256" key="7">
    <source>
        <dbReference type="ARBA" id="ARBA00023136"/>
    </source>
</evidence>
<evidence type="ECO:0000256" key="6">
    <source>
        <dbReference type="ARBA" id="ARBA00022989"/>
    </source>
</evidence>
<keyword evidence="9" id="KW-0520">NAD</keyword>
<keyword evidence="6 9" id="KW-1133">Transmembrane helix</keyword>
<keyword evidence="9" id="KW-0249">Electron transport</keyword>
<evidence type="ECO:0000256" key="5">
    <source>
        <dbReference type="ARBA" id="ARBA00022692"/>
    </source>
</evidence>
<organism evidence="10">
    <name type="scientific">Tonicina zschaui</name>
    <dbReference type="NCBI Taxonomy" id="2719129"/>
    <lineage>
        <taxon>Eukaryota</taxon>
        <taxon>Metazoa</taxon>
        <taxon>Spiralia</taxon>
        <taxon>Lophotrochozoa</taxon>
        <taxon>Mollusca</taxon>
        <taxon>Polyplacophora</taxon>
        <taxon>Neoloricata</taxon>
        <taxon>Chitonida</taxon>
        <taxon>Chitonina</taxon>
        <taxon>Ischnochitonidae</taxon>
        <taxon>Tonicina</taxon>
    </lineage>
</organism>
<feature type="transmembrane region" description="Helical" evidence="9">
    <location>
        <begin position="56"/>
        <end position="74"/>
    </location>
</feature>
<dbReference type="GO" id="GO:0008137">
    <property type="term" value="F:NADH dehydrogenase (ubiquinone) activity"/>
    <property type="evidence" value="ECO:0007669"/>
    <property type="project" value="UniProtKB-UniRule"/>
</dbReference>
<evidence type="ECO:0000256" key="4">
    <source>
        <dbReference type="ARBA" id="ARBA00022448"/>
    </source>
</evidence>
<comment type="function">
    <text evidence="9">Core subunit of the mitochondrial membrane respiratory chain NADH dehydrogenase (Complex I) which catalyzes electron transfer from NADH through the respiratory chain, using ubiquinone as an electron acceptor. Essential for the catalytic activity of complex I.</text>
</comment>
<evidence type="ECO:0000256" key="2">
    <source>
        <dbReference type="ARBA" id="ARBA00008472"/>
    </source>
</evidence>
<keyword evidence="9" id="KW-0830">Ubiquinone</keyword>
<accession>A0A6H1PFY2</accession>
<dbReference type="PANTHER" id="PTHR11058:SF9">
    <property type="entry name" value="NADH-UBIQUINONE OXIDOREDUCTASE CHAIN 3"/>
    <property type="match status" value="1"/>
</dbReference>
<evidence type="ECO:0000313" key="10">
    <source>
        <dbReference type="EMBL" id="QIZ12540.1"/>
    </source>
</evidence>
<comment type="similarity">
    <text evidence="2 9">Belongs to the complex I subunit 3 family.</text>
</comment>
<evidence type="ECO:0000256" key="8">
    <source>
        <dbReference type="ARBA" id="ARBA00049551"/>
    </source>
</evidence>
<feature type="transmembrane region" description="Helical" evidence="9">
    <location>
        <begin position="6"/>
        <end position="25"/>
    </location>
</feature>
<sequence>MILVNLIVITWALSSLFVSVSVFLTKKKFLNREKSSSFECGFDPKNSSRAPFSMRFFLVTVIFLVFDVEIILLLPYLVSSNWSSDLFSLGGGLLVLVILLIGTVHEWNEGSLEWVVSSS</sequence>
<evidence type="ECO:0000256" key="3">
    <source>
        <dbReference type="ARBA" id="ARBA00021007"/>
    </source>
</evidence>
<comment type="catalytic activity">
    <reaction evidence="8 9">
        <text>a ubiquinone + NADH + 5 H(+)(in) = a ubiquinol + NAD(+) + 4 H(+)(out)</text>
        <dbReference type="Rhea" id="RHEA:29091"/>
        <dbReference type="Rhea" id="RHEA-COMP:9565"/>
        <dbReference type="Rhea" id="RHEA-COMP:9566"/>
        <dbReference type="ChEBI" id="CHEBI:15378"/>
        <dbReference type="ChEBI" id="CHEBI:16389"/>
        <dbReference type="ChEBI" id="CHEBI:17976"/>
        <dbReference type="ChEBI" id="CHEBI:57540"/>
        <dbReference type="ChEBI" id="CHEBI:57945"/>
        <dbReference type="EC" id="7.1.1.2"/>
    </reaction>
</comment>
<dbReference type="EC" id="7.1.1.2" evidence="9"/>
<keyword evidence="9 10" id="KW-0496">Mitochondrion</keyword>
<evidence type="ECO:0000256" key="9">
    <source>
        <dbReference type="RuleBase" id="RU003640"/>
    </source>
</evidence>
<dbReference type="InterPro" id="IPR000440">
    <property type="entry name" value="NADH_UbQ/plastoQ_OxRdtase_su3"/>
</dbReference>
<keyword evidence="7 9" id="KW-0472">Membrane</keyword>
<dbReference type="PANTHER" id="PTHR11058">
    <property type="entry name" value="NADH-UBIQUINONE OXIDOREDUCTASE CHAIN 3"/>
    <property type="match status" value="1"/>
</dbReference>
<protein>
    <recommendedName>
        <fullName evidence="3 9">NADH-ubiquinone oxidoreductase chain 3</fullName>
        <ecNumber evidence="9">7.1.1.2</ecNumber>
    </recommendedName>
</protein>
<gene>
    <name evidence="10" type="primary">ND3</name>
</gene>
<keyword evidence="4 9" id="KW-0813">Transport</keyword>
<keyword evidence="5 9" id="KW-0812">Transmembrane</keyword>
<evidence type="ECO:0000256" key="1">
    <source>
        <dbReference type="ARBA" id="ARBA00004370"/>
    </source>
</evidence>
<keyword evidence="9" id="KW-0679">Respiratory chain</keyword>
<geneLocation type="mitochondrion" evidence="10"/>
<dbReference type="GO" id="GO:0031966">
    <property type="term" value="C:mitochondrial membrane"/>
    <property type="evidence" value="ECO:0007669"/>
    <property type="project" value="UniProtKB-SubCell"/>
</dbReference>
<dbReference type="EMBL" id="MN864051">
    <property type="protein sequence ID" value="QIZ12540.1"/>
    <property type="molecule type" value="Genomic_DNA"/>
</dbReference>
<feature type="transmembrane region" description="Helical" evidence="9">
    <location>
        <begin position="86"/>
        <end position="104"/>
    </location>
</feature>
<name>A0A6H1PFY2_9MOLL</name>
<dbReference type="Gene3D" id="1.20.58.1610">
    <property type="entry name" value="NADH:ubiquinone/plastoquinone oxidoreductase, chain 3"/>
    <property type="match status" value="1"/>
</dbReference>
<dbReference type="GO" id="GO:0030964">
    <property type="term" value="C:NADH dehydrogenase complex"/>
    <property type="evidence" value="ECO:0007669"/>
    <property type="project" value="TreeGrafter"/>
</dbReference>